<dbReference type="InterPro" id="IPR012902">
    <property type="entry name" value="N_methyl_site"/>
</dbReference>
<evidence type="ECO:0000256" key="1">
    <source>
        <dbReference type="SAM" id="Phobius"/>
    </source>
</evidence>
<evidence type="ECO:0000313" key="2">
    <source>
        <dbReference type="EMBL" id="RDH40650.1"/>
    </source>
</evidence>
<evidence type="ECO:0008006" key="4">
    <source>
        <dbReference type="Google" id="ProtNLM"/>
    </source>
</evidence>
<keyword evidence="1" id="KW-0472">Membrane</keyword>
<accession>A0A370CJB0</accession>
<feature type="transmembrane region" description="Helical" evidence="1">
    <location>
        <begin position="12"/>
        <end position="32"/>
    </location>
</feature>
<dbReference type="AlphaFoldDB" id="A0A370CJB0"/>
<dbReference type="EMBL" id="NMOS02000005">
    <property type="protein sequence ID" value="RDH40650.1"/>
    <property type="molecule type" value="Genomic_DNA"/>
</dbReference>
<organism evidence="2 3">
    <name type="scientific">Candidatus Aquirickettsiella gammari</name>
    <dbReference type="NCBI Taxonomy" id="2016198"/>
    <lineage>
        <taxon>Bacteria</taxon>
        <taxon>Pseudomonadati</taxon>
        <taxon>Pseudomonadota</taxon>
        <taxon>Gammaproteobacteria</taxon>
        <taxon>Legionellales</taxon>
        <taxon>Coxiellaceae</taxon>
        <taxon>Candidatus Aquirickettsiella</taxon>
    </lineage>
</organism>
<reference evidence="2 3" key="2">
    <citation type="journal article" date="2018" name="J. Invertebr. Pathol.">
        <title>'Candidatus Aquirickettsiella gammari' (Gammaproteobacteria: Legionellales: Coxiellaceae): A bacterial pathogen of the freshwater crustacean Gammarus fossarum (Malacostraca: Amphipoda).</title>
        <authorList>
            <person name="Bojko J."/>
            <person name="Dunn A.M."/>
            <person name="Stebbing P.D."/>
            <person name="van Aerle R."/>
            <person name="Bacela-Spychalska K."/>
            <person name="Bean T.P."/>
            <person name="Urrutia A."/>
            <person name="Stentiford G.D."/>
        </authorList>
    </citation>
    <scope>NUCLEOTIDE SEQUENCE [LARGE SCALE GENOMIC DNA]</scope>
    <source>
        <strain evidence="2">RA15029</strain>
    </source>
</reference>
<dbReference type="PROSITE" id="PS00409">
    <property type="entry name" value="PROKAR_NTER_METHYL"/>
    <property type="match status" value="1"/>
</dbReference>
<dbReference type="Pfam" id="PF16074">
    <property type="entry name" value="PilW"/>
    <property type="match status" value="1"/>
</dbReference>
<sequence>MKQVERGYSLLELLIAITLALFLSSGMINIFIQSKNIYQLTQNLNKIQASARIAIKALSHDIRMAGLIGCVRLIDFLPLHSHLTLGTSLVVWHKGQTTAKLALPKLARYRQDSDIVLIQSMNPNTIPVRFAKANNISLINRTVFAPKDNLLISDCQHAEVFNWGHKNLKYTYQIGSEVGFFDKIIYYIGDTGRISEMGQGIYALYRRNLNKSAKKPIELVEDIEKMSIRLGLKDAYGNLNYIDADKVKRWSDARSVEIKLLLTNGKQIRREWRYIIALRERETYD</sequence>
<protein>
    <recommendedName>
        <fullName evidence="4">Prepilin-type N-terminal cleavage/methylation domain-containing protein</fullName>
    </recommendedName>
</protein>
<keyword evidence="3" id="KW-1185">Reference proteome</keyword>
<dbReference type="InterPro" id="IPR032092">
    <property type="entry name" value="PilW"/>
</dbReference>
<comment type="caution">
    <text evidence="2">The sequence shown here is derived from an EMBL/GenBank/DDBJ whole genome shotgun (WGS) entry which is preliminary data.</text>
</comment>
<evidence type="ECO:0000313" key="3">
    <source>
        <dbReference type="Proteomes" id="UP000226429"/>
    </source>
</evidence>
<reference evidence="2 3" key="1">
    <citation type="journal article" date="2017" name="Int. J. Syst. Evol. Microbiol.">
        <title>Aquarickettsiella crustaci n. gen. n. sp. (Gammaproteobacteria: Legionellales: Coxiellaceae); a bacterial pathogen of the freshwater crustacean: Gammarus fossarum (Malacostraca: Amphipoda).</title>
        <authorList>
            <person name="Bojko J."/>
            <person name="Dunn A.M."/>
            <person name="Stebbing P.D."/>
            <person name="Van Aerle R."/>
            <person name="Bacela-Spychalska K."/>
            <person name="Bean T.P."/>
            <person name="Stentiford G.D."/>
        </authorList>
    </citation>
    <scope>NUCLEOTIDE SEQUENCE [LARGE SCALE GENOMIC DNA]</scope>
    <source>
        <strain evidence="2">RA15029</strain>
    </source>
</reference>
<dbReference type="GO" id="GO:0043683">
    <property type="term" value="P:type IV pilus assembly"/>
    <property type="evidence" value="ECO:0007669"/>
    <property type="project" value="InterPro"/>
</dbReference>
<proteinExistence type="predicted"/>
<dbReference type="Proteomes" id="UP000226429">
    <property type="component" value="Unassembled WGS sequence"/>
</dbReference>
<name>A0A370CJB0_9COXI</name>
<gene>
    <name evidence="2" type="ORF">CFE62_002520</name>
</gene>
<keyword evidence="1" id="KW-1133">Transmembrane helix</keyword>
<keyword evidence="1" id="KW-0812">Transmembrane</keyword>